<protein>
    <recommendedName>
        <fullName evidence="1">Bypass of forespore C C-terminal domain-containing protein</fullName>
    </recommendedName>
</protein>
<proteinExistence type="predicted"/>
<reference evidence="2 3" key="1">
    <citation type="submission" date="2016-07" db="EMBL/GenBank/DDBJ databases">
        <title>Genome and transcriptome analysis of iron-reducing fermentative bacteria Anoxybacter fermentans.</title>
        <authorList>
            <person name="Zeng X."/>
            <person name="Shao Z."/>
        </authorList>
    </citation>
    <scope>NUCLEOTIDE SEQUENCE [LARGE SCALE GENOMIC DNA]</scope>
    <source>
        <strain evidence="2 3">DY22613</strain>
    </source>
</reference>
<feature type="domain" description="Bypass of forespore C C-terminal" evidence="1">
    <location>
        <begin position="131"/>
        <end position="201"/>
    </location>
</feature>
<keyword evidence="3" id="KW-1185">Reference proteome</keyword>
<dbReference type="EMBL" id="CP016379">
    <property type="protein sequence ID" value="AZR73113.1"/>
    <property type="molecule type" value="Genomic_DNA"/>
</dbReference>
<dbReference type="Gene3D" id="3.30.70.1740">
    <property type="entry name" value="Bypass-of-forespore C, C-terminal domain"/>
    <property type="match status" value="1"/>
</dbReference>
<accession>A0A3Q9HQ22</accession>
<dbReference type="RefSeq" id="WP_127016445.1">
    <property type="nucleotide sequence ID" value="NZ_CP016379.1"/>
</dbReference>
<gene>
    <name evidence="2" type="ORF">BBF96_06775</name>
</gene>
<dbReference type="KEGG" id="aft:BBF96_06775"/>
<evidence type="ECO:0000313" key="2">
    <source>
        <dbReference type="EMBL" id="AZR73113.1"/>
    </source>
</evidence>
<dbReference type="AlphaFoldDB" id="A0A3Q9HQ22"/>
<dbReference type="InterPro" id="IPR038117">
    <property type="entry name" value="BofC_C_sf"/>
</dbReference>
<sequence length="207" mass="23547">MGRYLFLALIVVIISAGVTYSILSLGNLIPEIRGEEKQISIKESENSLTDLNFLNRILRPEEIEVGDKNEEVVNQLVLERYYTYCEHTVTEKINENSPLMILSKDELLGLYSGWKVKEDLGGRLILHSEIDDFCPKDMAKRYVGEKGGFVAIFYGEPGMKEKVYRVTDIPVKDLPLQIKAQLEKGIKSESEDHLISIIEGLAVYYDE</sequence>
<name>A0A3Q9HQ22_9FIRM</name>
<dbReference type="InterPro" id="IPR015050">
    <property type="entry name" value="BofC_C"/>
</dbReference>
<evidence type="ECO:0000313" key="3">
    <source>
        <dbReference type="Proteomes" id="UP000267250"/>
    </source>
</evidence>
<dbReference type="Pfam" id="PF08955">
    <property type="entry name" value="BofC_C"/>
    <property type="match status" value="1"/>
</dbReference>
<dbReference type="OrthoDB" id="2082016at2"/>
<dbReference type="Proteomes" id="UP000267250">
    <property type="component" value="Chromosome"/>
</dbReference>
<organism evidence="2 3">
    <name type="scientific">Anoxybacter fermentans</name>
    <dbReference type="NCBI Taxonomy" id="1323375"/>
    <lineage>
        <taxon>Bacteria</taxon>
        <taxon>Bacillati</taxon>
        <taxon>Bacillota</taxon>
        <taxon>Clostridia</taxon>
        <taxon>Halanaerobiales</taxon>
        <taxon>Anoxybacter</taxon>
    </lineage>
</organism>
<evidence type="ECO:0000259" key="1">
    <source>
        <dbReference type="Pfam" id="PF08955"/>
    </source>
</evidence>